<dbReference type="STRING" id="1178515.SY83_06170"/>
<name>A0A172TP53_9BACL</name>
<dbReference type="InterPro" id="IPR025241">
    <property type="entry name" value="DUF4190"/>
</dbReference>
<keyword evidence="1" id="KW-0812">Transmembrane</keyword>
<dbReference type="Pfam" id="PF13828">
    <property type="entry name" value="DUF4190"/>
    <property type="match status" value="1"/>
</dbReference>
<keyword evidence="1" id="KW-0472">Membrane</keyword>
<feature type="transmembrane region" description="Helical" evidence="1">
    <location>
        <begin position="67"/>
        <end position="94"/>
    </location>
</feature>
<feature type="domain" description="DUF4190" evidence="2">
    <location>
        <begin position="21"/>
        <end position="82"/>
    </location>
</feature>
<evidence type="ECO:0000313" key="3">
    <source>
        <dbReference type="EMBL" id="ANE48756.1"/>
    </source>
</evidence>
<dbReference type="PATRIC" id="fig|1178515.4.peg.1236"/>
<reference evidence="3 4" key="1">
    <citation type="submission" date="2015-01" db="EMBL/GenBank/DDBJ databases">
        <title>Paenibacillus swuensis/DY6/whole genome sequencing.</title>
        <authorList>
            <person name="Kim M.K."/>
            <person name="Srinivasan S."/>
            <person name="Lee J.-J."/>
        </authorList>
    </citation>
    <scope>NUCLEOTIDE SEQUENCE [LARGE SCALE GENOMIC DNA]</scope>
    <source>
        <strain evidence="3 4">DY6</strain>
    </source>
</reference>
<dbReference type="EMBL" id="CP011388">
    <property type="protein sequence ID" value="ANE48756.1"/>
    <property type="molecule type" value="Genomic_DNA"/>
</dbReference>
<sequence length="114" mass="12012">MLTVDNIEKNPSPQQTSGTTVTAFVLGILSILVPYVGFVLGIIAIILGKKALNRIKQTGEPGHGLALAGFICGIVGTALYALIIGFFVVAFIFFEMSTSDLEEVSIVTNLLVAV</sequence>
<protein>
    <recommendedName>
        <fullName evidence="2">DUF4190 domain-containing protein</fullName>
    </recommendedName>
</protein>
<gene>
    <name evidence="3" type="ORF">SY83_06170</name>
</gene>
<organism evidence="3 4">
    <name type="scientific">Paenibacillus swuensis</name>
    <dbReference type="NCBI Taxonomy" id="1178515"/>
    <lineage>
        <taxon>Bacteria</taxon>
        <taxon>Bacillati</taxon>
        <taxon>Bacillota</taxon>
        <taxon>Bacilli</taxon>
        <taxon>Bacillales</taxon>
        <taxon>Paenibacillaceae</taxon>
        <taxon>Paenibacillus</taxon>
    </lineage>
</organism>
<dbReference type="KEGG" id="pswu:SY83_06170"/>
<evidence type="ECO:0000259" key="2">
    <source>
        <dbReference type="Pfam" id="PF13828"/>
    </source>
</evidence>
<feature type="transmembrane region" description="Helical" evidence="1">
    <location>
        <begin position="20"/>
        <end position="47"/>
    </location>
</feature>
<keyword evidence="1" id="KW-1133">Transmembrane helix</keyword>
<keyword evidence="4" id="KW-1185">Reference proteome</keyword>
<proteinExistence type="predicted"/>
<evidence type="ECO:0000256" key="1">
    <source>
        <dbReference type="SAM" id="Phobius"/>
    </source>
</evidence>
<accession>A0A172TP53</accession>
<dbReference type="Proteomes" id="UP000076927">
    <property type="component" value="Chromosome"/>
</dbReference>
<evidence type="ECO:0000313" key="4">
    <source>
        <dbReference type="Proteomes" id="UP000076927"/>
    </source>
</evidence>
<dbReference type="AlphaFoldDB" id="A0A172TP53"/>